<proteinExistence type="predicted"/>
<accession>A0A1Y4QDQ6</accession>
<reference evidence="1" key="2">
    <citation type="journal article" date="2018" name="BMC Genomics">
        <title>Whole genome sequencing and function prediction of 133 gut anaerobes isolated from chicken caecum in pure cultures.</title>
        <authorList>
            <person name="Medvecky M."/>
            <person name="Cejkova D."/>
            <person name="Polansky O."/>
            <person name="Karasova D."/>
            <person name="Kubasova T."/>
            <person name="Cizek A."/>
            <person name="Rychlik I."/>
        </authorList>
    </citation>
    <scope>NUCLEOTIDE SEQUENCE</scope>
    <source>
        <strain evidence="1">An149</strain>
    </source>
</reference>
<evidence type="ECO:0000313" key="1">
    <source>
        <dbReference type="EMBL" id="OUQ03376.1"/>
    </source>
</evidence>
<protein>
    <submittedName>
        <fullName evidence="1">Uncharacterized protein</fullName>
    </submittedName>
</protein>
<comment type="caution">
    <text evidence="1">The sequence shown here is derived from an EMBL/GenBank/DDBJ whole genome shotgun (WGS) entry which is preliminary data.</text>
</comment>
<gene>
    <name evidence="1" type="ORF">B5E91_12760</name>
    <name evidence="2" type="ORF">DXB31_08430</name>
</gene>
<dbReference type="GeneID" id="94017085"/>
<reference evidence="3" key="1">
    <citation type="submission" date="2017-04" db="EMBL/GenBank/DDBJ databases">
        <title>Function of individual gut microbiota members based on whole genome sequencing of pure cultures obtained from chicken caecum.</title>
        <authorList>
            <person name="Medvecky M."/>
            <person name="Cejkova D."/>
            <person name="Polansky O."/>
            <person name="Karasova D."/>
            <person name="Kubasova T."/>
            <person name="Cizek A."/>
            <person name="Rychlik I."/>
        </authorList>
    </citation>
    <scope>NUCLEOTIDE SEQUENCE [LARGE SCALE GENOMIC DNA]</scope>
    <source>
        <strain evidence="3">An149</strain>
    </source>
</reference>
<sequence length="80" mass="9358">MKIIVTLTNKIQCTDYQLNNDMIIKDALKIIEENDSFNLPDNLQYIYSSRSKKKVSIYYSFKQAKIYSGDIILIESRGEE</sequence>
<dbReference type="AlphaFoldDB" id="A0A1Y4QDQ6"/>
<evidence type="ECO:0000313" key="2">
    <source>
        <dbReference type="EMBL" id="RGO08493.1"/>
    </source>
</evidence>
<evidence type="ECO:0000313" key="4">
    <source>
        <dbReference type="Proteomes" id="UP000261087"/>
    </source>
</evidence>
<dbReference type="EMBL" id="QSVF01000020">
    <property type="protein sequence ID" value="RGO08493.1"/>
    <property type="molecule type" value="Genomic_DNA"/>
</dbReference>
<reference evidence="2 4" key="3">
    <citation type="submission" date="2018-08" db="EMBL/GenBank/DDBJ databases">
        <title>A genome reference for cultivated species of the human gut microbiota.</title>
        <authorList>
            <person name="Zou Y."/>
            <person name="Xue W."/>
            <person name="Luo G."/>
        </authorList>
    </citation>
    <scope>NUCLEOTIDE SEQUENCE [LARGE SCALE GENOMIC DNA]</scope>
    <source>
        <strain evidence="2 4">OM02-6</strain>
    </source>
</reference>
<dbReference type="EMBL" id="NFLB01000020">
    <property type="protein sequence ID" value="OUQ03376.1"/>
    <property type="molecule type" value="Genomic_DNA"/>
</dbReference>
<evidence type="ECO:0000313" key="3">
    <source>
        <dbReference type="Proteomes" id="UP000196258"/>
    </source>
</evidence>
<organism evidence="1 3">
    <name type="scientific">Thomasclavelia spiroformis</name>
    <dbReference type="NCBI Taxonomy" id="29348"/>
    <lineage>
        <taxon>Bacteria</taxon>
        <taxon>Bacillati</taxon>
        <taxon>Bacillota</taxon>
        <taxon>Erysipelotrichia</taxon>
        <taxon>Erysipelotrichales</taxon>
        <taxon>Coprobacillaceae</taxon>
        <taxon>Thomasclavelia</taxon>
    </lineage>
</organism>
<name>A0A1Y4QDQ6_9FIRM</name>
<dbReference type="Proteomes" id="UP000196258">
    <property type="component" value="Unassembled WGS sequence"/>
</dbReference>
<dbReference type="RefSeq" id="WP_004610473.1">
    <property type="nucleotide sequence ID" value="NZ_CABKNM010000002.1"/>
</dbReference>
<dbReference type="Proteomes" id="UP000261087">
    <property type="component" value="Unassembled WGS sequence"/>
</dbReference>